<dbReference type="PANTHER" id="PTHR23501">
    <property type="entry name" value="MAJOR FACILITATOR SUPERFAMILY"/>
    <property type="match status" value="1"/>
</dbReference>
<accession>A0ABT9RWL5</accession>
<sequence>MANVTAAADQEQERQRQRTAKQESRQSKRHEPGAPMNHRQIMEALTGLLAAFFTAILSSTIVANALPTIMSELKGTQTDFAWVITAALLANAATTPIWGKLADLFDKKVLVQLSIVIFVAGSVMAGFSENIPFLLTARVIQGIAMGGLTALAQAIIGSIIPPRERGKYSGYMGAVMAVGTAGGPLLGGFIVDSSLGWRWTFFVCVPLAVVALILLQITLKVPHVKRPAKIDWLGAILLTTGVSLLLVWVSFAGNPDYYDWWSWQSVVMVGGGVLLLALLVLVESKVSQPIIPLKIISERTTALAIVASVAVGVAMFSSSTFLGQYYQVARGATPTEAGLLTLPMIAGNLVGSVVSGQLISRYGKWKRFLIGGTILLIGGLAMAGTLTHTTDLWLAGLYTAVFGVGLGMLMQNLVLAVQNTVRATDIGSASASVAFFRSFGGAIGVSVLGAVMSNHVKDLATDGLAKLGIPASGNGGASLDLADLPAPVADVMRAAYGDATAGIFMISAVVSAVALIAVIFIKEVPLRKTVDITPEASLQANAAGEAGMTAMTGQLPMVSGNAPQGDLPAAMTGRSAVRAGSAAAPAKRYDGGAAAAAAASGRLATEDFEEVFARSFSSEGLGSPDGLGLGTADSVEKAADAVASAAATLQKLQETQHLLARQQAELGSLVLDIQEQLRSQREVAAKQAATAAELSRLQRKLLKERKLQAAAALYLVGHGRHSAAVQPAAEPGAGSAVDSSQGL</sequence>
<evidence type="ECO:0000313" key="9">
    <source>
        <dbReference type="Proteomes" id="UP001226577"/>
    </source>
</evidence>
<keyword evidence="4 6" id="KW-0472">Membrane</keyword>
<dbReference type="InterPro" id="IPR020846">
    <property type="entry name" value="MFS_dom"/>
</dbReference>
<feature type="transmembrane region" description="Helical" evidence="6">
    <location>
        <begin position="263"/>
        <end position="282"/>
    </location>
</feature>
<feature type="transmembrane region" description="Helical" evidence="6">
    <location>
        <begin position="392"/>
        <end position="417"/>
    </location>
</feature>
<dbReference type="PRINTS" id="PR01036">
    <property type="entry name" value="TCRTETB"/>
</dbReference>
<dbReference type="EMBL" id="JAUSRE010000018">
    <property type="protein sequence ID" value="MDP9889641.1"/>
    <property type="molecule type" value="Genomic_DNA"/>
</dbReference>
<dbReference type="InterPro" id="IPR011701">
    <property type="entry name" value="MFS"/>
</dbReference>
<dbReference type="PROSITE" id="PS50850">
    <property type="entry name" value="MFS"/>
    <property type="match status" value="1"/>
</dbReference>
<keyword evidence="3 6" id="KW-1133">Transmembrane helix</keyword>
<evidence type="ECO:0000313" key="8">
    <source>
        <dbReference type="EMBL" id="MDP9889641.1"/>
    </source>
</evidence>
<feature type="region of interest" description="Disordered" evidence="5">
    <location>
        <begin position="1"/>
        <end position="37"/>
    </location>
</feature>
<dbReference type="Proteomes" id="UP001226577">
    <property type="component" value="Unassembled WGS sequence"/>
</dbReference>
<name>A0ABT9RWL5_9MICC</name>
<dbReference type="InterPro" id="IPR036259">
    <property type="entry name" value="MFS_trans_sf"/>
</dbReference>
<evidence type="ECO:0000256" key="6">
    <source>
        <dbReference type="SAM" id="Phobius"/>
    </source>
</evidence>
<dbReference type="Gene3D" id="1.20.1720.10">
    <property type="entry name" value="Multidrug resistance protein D"/>
    <property type="match status" value="1"/>
</dbReference>
<feature type="transmembrane region" description="Helical" evidence="6">
    <location>
        <begin position="45"/>
        <end position="68"/>
    </location>
</feature>
<feature type="transmembrane region" description="Helical" evidence="6">
    <location>
        <begin position="171"/>
        <end position="191"/>
    </location>
</feature>
<dbReference type="Pfam" id="PF07690">
    <property type="entry name" value="MFS_1"/>
    <property type="match status" value="1"/>
</dbReference>
<evidence type="ECO:0000256" key="1">
    <source>
        <dbReference type="ARBA" id="ARBA00004651"/>
    </source>
</evidence>
<comment type="subcellular location">
    <subcellularLocation>
        <location evidence="1">Cell membrane</location>
        <topology evidence="1">Multi-pass membrane protein</topology>
    </subcellularLocation>
</comment>
<evidence type="ECO:0000256" key="2">
    <source>
        <dbReference type="ARBA" id="ARBA00022692"/>
    </source>
</evidence>
<keyword evidence="9" id="KW-1185">Reference proteome</keyword>
<dbReference type="SUPFAM" id="SSF103473">
    <property type="entry name" value="MFS general substrate transporter"/>
    <property type="match status" value="1"/>
</dbReference>
<evidence type="ECO:0000256" key="3">
    <source>
        <dbReference type="ARBA" id="ARBA00022989"/>
    </source>
</evidence>
<feature type="transmembrane region" description="Helical" evidence="6">
    <location>
        <begin position="302"/>
        <end position="325"/>
    </location>
</feature>
<feature type="transmembrane region" description="Helical" evidence="6">
    <location>
        <begin position="501"/>
        <end position="521"/>
    </location>
</feature>
<feature type="transmembrane region" description="Helical" evidence="6">
    <location>
        <begin position="80"/>
        <end position="98"/>
    </location>
</feature>
<feature type="transmembrane region" description="Helical" evidence="6">
    <location>
        <begin position="139"/>
        <end position="159"/>
    </location>
</feature>
<evidence type="ECO:0000256" key="5">
    <source>
        <dbReference type="SAM" id="MobiDB-lite"/>
    </source>
</evidence>
<dbReference type="Gene3D" id="1.20.1250.20">
    <property type="entry name" value="MFS general substrate transporter like domains"/>
    <property type="match status" value="1"/>
</dbReference>
<evidence type="ECO:0000256" key="4">
    <source>
        <dbReference type="ARBA" id="ARBA00023136"/>
    </source>
</evidence>
<organism evidence="8 9">
    <name type="scientific">Pseudarthrobacter enclensis</name>
    <dbReference type="NCBI Taxonomy" id="993070"/>
    <lineage>
        <taxon>Bacteria</taxon>
        <taxon>Bacillati</taxon>
        <taxon>Actinomycetota</taxon>
        <taxon>Actinomycetes</taxon>
        <taxon>Micrococcales</taxon>
        <taxon>Micrococcaceae</taxon>
        <taxon>Pseudarthrobacter</taxon>
    </lineage>
</organism>
<feature type="transmembrane region" description="Helical" evidence="6">
    <location>
        <begin position="337"/>
        <end position="356"/>
    </location>
</feature>
<dbReference type="CDD" id="cd17502">
    <property type="entry name" value="MFS_Azr1_MDR_like"/>
    <property type="match status" value="1"/>
</dbReference>
<feature type="region of interest" description="Disordered" evidence="5">
    <location>
        <begin position="724"/>
        <end position="743"/>
    </location>
</feature>
<feature type="transmembrane region" description="Helical" evidence="6">
    <location>
        <begin position="368"/>
        <end position="386"/>
    </location>
</feature>
<dbReference type="PANTHER" id="PTHR23501:SF197">
    <property type="entry name" value="COMD"/>
    <property type="match status" value="1"/>
</dbReference>
<feature type="transmembrane region" description="Helical" evidence="6">
    <location>
        <begin position="110"/>
        <end position="127"/>
    </location>
</feature>
<dbReference type="RefSeq" id="WP_307310110.1">
    <property type="nucleotide sequence ID" value="NZ_JAUSRE010000018.1"/>
</dbReference>
<feature type="transmembrane region" description="Helical" evidence="6">
    <location>
        <begin position="429"/>
        <end position="452"/>
    </location>
</feature>
<feature type="compositionally biased region" description="Basic and acidic residues" evidence="5">
    <location>
        <begin position="11"/>
        <end position="32"/>
    </location>
</feature>
<gene>
    <name evidence="8" type="ORF">J2X98_003252</name>
</gene>
<keyword evidence="2 6" id="KW-0812">Transmembrane</keyword>
<comment type="caution">
    <text evidence="8">The sequence shown here is derived from an EMBL/GenBank/DDBJ whole genome shotgun (WGS) entry which is preliminary data.</text>
</comment>
<protein>
    <submittedName>
        <fullName evidence="8">EmrB/QacA subfamily drug resistance transporter</fullName>
    </submittedName>
</protein>
<feature type="transmembrane region" description="Helical" evidence="6">
    <location>
        <begin position="230"/>
        <end position="251"/>
    </location>
</feature>
<feature type="domain" description="Major facilitator superfamily (MFS) profile" evidence="7">
    <location>
        <begin position="44"/>
        <end position="526"/>
    </location>
</feature>
<feature type="transmembrane region" description="Helical" evidence="6">
    <location>
        <begin position="197"/>
        <end position="218"/>
    </location>
</feature>
<reference evidence="8 9" key="1">
    <citation type="submission" date="2023-07" db="EMBL/GenBank/DDBJ databases">
        <title>Sorghum-associated microbial communities from plants grown in Nebraska, USA.</title>
        <authorList>
            <person name="Schachtman D."/>
        </authorList>
    </citation>
    <scope>NUCLEOTIDE SEQUENCE [LARGE SCALE GENOMIC DNA]</scope>
    <source>
        <strain evidence="8 9">CC222</strain>
    </source>
</reference>
<proteinExistence type="predicted"/>
<evidence type="ECO:0000259" key="7">
    <source>
        <dbReference type="PROSITE" id="PS50850"/>
    </source>
</evidence>